<reference evidence="1" key="1">
    <citation type="submission" date="2019-08" db="EMBL/GenBank/DDBJ databases">
        <authorList>
            <person name="Kucharzyk K."/>
            <person name="Murdoch R.W."/>
            <person name="Higgins S."/>
            <person name="Loffler F."/>
        </authorList>
    </citation>
    <scope>NUCLEOTIDE SEQUENCE</scope>
</reference>
<name>A0A645FY06_9ZZZZ</name>
<proteinExistence type="predicted"/>
<sequence length="73" mass="8360">MKNINGSGDTGMIFYFIPGFLHAVRPINIINHYHCVVTAIVCTKIEIFYQRFVPVIGIDKNKILTSILFKDIF</sequence>
<dbReference type="EMBL" id="VSSQ01065958">
    <property type="protein sequence ID" value="MPN18592.1"/>
    <property type="molecule type" value="Genomic_DNA"/>
</dbReference>
<dbReference type="AlphaFoldDB" id="A0A645FY06"/>
<gene>
    <name evidence="1" type="ORF">SDC9_165952</name>
</gene>
<organism evidence="1">
    <name type="scientific">bioreactor metagenome</name>
    <dbReference type="NCBI Taxonomy" id="1076179"/>
    <lineage>
        <taxon>unclassified sequences</taxon>
        <taxon>metagenomes</taxon>
        <taxon>ecological metagenomes</taxon>
    </lineage>
</organism>
<protein>
    <submittedName>
        <fullName evidence="1">Uncharacterized protein</fullName>
    </submittedName>
</protein>
<evidence type="ECO:0000313" key="1">
    <source>
        <dbReference type="EMBL" id="MPN18592.1"/>
    </source>
</evidence>
<comment type="caution">
    <text evidence="1">The sequence shown here is derived from an EMBL/GenBank/DDBJ whole genome shotgun (WGS) entry which is preliminary data.</text>
</comment>
<accession>A0A645FY06</accession>